<dbReference type="GO" id="GO:0003700">
    <property type="term" value="F:DNA-binding transcription factor activity"/>
    <property type="evidence" value="ECO:0007669"/>
    <property type="project" value="InterPro"/>
</dbReference>
<dbReference type="AlphaFoldDB" id="R2PMB2"/>
<dbReference type="InterPro" id="IPR036390">
    <property type="entry name" value="WH_DNA-bd_sf"/>
</dbReference>
<dbReference type="GO" id="GO:0005829">
    <property type="term" value="C:cytosol"/>
    <property type="evidence" value="ECO:0007669"/>
    <property type="project" value="TreeGrafter"/>
</dbReference>
<reference evidence="2 3" key="1">
    <citation type="submission" date="2013-02" db="EMBL/GenBank/DDBJ databases">
        <title>The Genome Sequence of Enterococcus asini ATCC_700915.</title>
        <authorList>
            <consortium name="The Broad Institute Genome Sequencing Platform"/>
            <consortium name="The Broad Institute Genome Sequencing Center for Infectious Disease"/>
            <person name="Earl A.M."/>
            <person name="Gilmore M.S."/>
            <person name="Lebreton F."/>
            <person name="Walker B."/>
            <person name="Young S.K."/>
            <person name="Zeng Q."/>
            <person name="Gargeya S."/>
            <person name="Fitzgerald M."/>
            <person name="Haas B."/>
            <person name="Abouelleil A."/>
            <person name="Alvarado L."/>
            <person name="Arachchi H.M."/>
            <person name="Berlin A.M."/>
            <person name="Chapman S.B."/>
            <person name="Dewar J."/>
            <person name="Goldberg J."/>
            <person name="Griggs A."/>
            <person name="Gujja S."/>
            <person name="Hansen M."/>
            <person name="Howarth C."/>
            <person name="Imamovic A."/>
            <person name="Larimer J."/>
            <person name="McCowan C."/>
            <person name="Murphy C."/>
            <person name="Neiman D."/>
            <person name="Pearson M."/>
            <person name="Priest M."/>
            <person name="Roberts A."/>
            <person name="Saif S."/>
            <person name="Shea T."/>
            <person name="Sisk P."/>
            <person name="Sykes S."/>
            <person name="Wortman J."/>
            <person name="Nusbaum C."/>
            <person name="Birren B."/>
        </authorList>
    </citation>
    <scope>NUCLEOTIDE SEQUENCE [LARGE SCALE GENOMIC DNA]</scope>
    <source>
        <strain evidence="2 3">ATCC 700915</strain>
    </source>
</reference>
<name>R2PMB2_9ENTE</name>
<dbReference type="InterPro" id="IPR036388">
    <property type="entry name" value="WH-like_DNA-bd_sf"/>
</dbReference>
<dbReference type="STRING" id="57732.RU94_GL002359"/>
<feature type="domain" description="HTH lysR-type" evidence="1">
    <location>
        <begin position="1"/>
        <end position="60"/>
    </location>
</feature>
<dbReference type="PROSITE" id="PS50931">
    <property type="entry name" value="HTH_LYSR"/>
    <property type="match status" value="1"/>
</dbReference>
<evidence type="ECO:0000313" key="3">
    <source>
        <dbReference type="Proteomes" id="UP000013777"/>
    </source>
</evidence>
<dbReference type="InterPro" id="IPR000847">
    <property type="entry name" value="LysR_HTH_N"/>
</dbReference>
<dbReference type="PATRIC" id="fig|1158606.3.peg.2201"/>
<dbReference type="Pfam" id="PF00126">
    <property type="entry name" value="HTH_1"/>
    <property type="match status" value="1"/>
</dbReference>
<dbReference type="eggNOG" id="COG0583">
    <property type="taxonomic scope" value="Bacteria"/>
</dbReference>
<comment type="caution">
    <text evidence="2">The sequence shown here is derived from an EMBL/GenBank/DDBJ whole genome shotgun (WGS) entry which is preliminary data.</text>
</comment>
<dbReference type="PRINTS" id="PR00039">
    <property type="entry name" value="HTHLYSR"/>
</dbReference>
<gene>
    <name evidence="2" type="ORF">UAS_02257</name>
</gene>
<sequence>MNIKDLEYYQRLVYEKSFSKVADFYQVSQPTITYAIKRLETELNVTLLERDRSHKNISLTPAGQQFS</sequence>
<dbReference type="PANTHER" id="PTHR30419:SF8">
    <property type="entry name" value="NITROGEN ASSIMILATION TRANSCRIPTIONAL ACTIVATOR-RELATED"/>
    <property type="match status" value="1"/>
</dbReference>
<keyword evidence="3" id="KW-1185">Reference proteome</keyword>
<protein>
    <recommendedName>
        <fullName evidence="1">HTH lysR-type domain-containing protein</fullName>
    </recommendedName>
</protein>
<dbReference type="InterPro" id="IPR050950">
    <property type="entry name" value="HTH-type_LysR_regulators"/>
</dbReference>
<dbReference type="SUPFAM" id="SSF46785">
    <property type="entry name" value="Winged helix' DNA-binding domain"/>
    <property type="match status" value="1"/>
</dbReference>
<dbReference type="Gene3D" id="1.10.10.10">
    <property type="entry name" value="Winged helix-like DNA-binding domain superfamily/Winged helix DNA-binding domain"/>
    <property type="match status" value="1"/>
</dbReference>
<dbReference type="HOGENOM" id="CLU_039613_20_10_9"/>
<dbReference type="EMBL" id="AJAP01000024">
    <property type="protein sequence ID" value="EOH84418.1"/>
    <property type="molecule type" value="Genomic_DNA"/>
</dbReference>
<proteinExistence type="predicted"/>
<evidence type="ECO:0000259" key="1">
    <source>
        <dbReference type="PROSITE" id="PS50931"/>
    </source>
</evidence>
<dbReference type="PANTHER" id="PTHR30419">
    <property type="entry name" value="HTH-TYPE TRANSCRIPTIONAL REGULATOR YBHD"/>
    <property type="match status" value="1"/>
</dbReference>
<organism evidence="2 3">
    <name type="scientific">Enterococcus asini ATCC 700915</name>
    <dbReference type="NCBI Taxonomy" id="1158606"/>
    <lineage>
        <taxon>Bacteria</taxon>
        <taxon>Bacillati</taxon>
        <taxon>Bacillota</taxon>
        <taxon>Bacilli</taxon>
        <taxon>Lactobacillales</taxon>
        <taxon>Enterococcaceae</taxon>
        <taxon>Enterococcus</taxon>
    </lineage>
</organism>
<dbReference type="Proteomes" id="UP000013777">
    <property type="component" value="Unassembled WGS sequence"/>
</dbReference>
<dbReference type="RefSeq" id="WP_010754867.1">
    <property type="nucleotide sequence ID" value="NZ_ASVU01000001.1"/>
</dbReference>
<accession>R2PMB2</accession>
<dbReference type="GeneID" id="78366237"/>
<evidence type="ECO:0000313" key="2">
    <source>
        <dbReference type="EMBL" id="EOH84418.1"/>
    </source>
</evidence>